<dbReference type="RefSeq" id="WP_157612114.1">
    <property type="nucleotide sequence ID" value="NZ_CP046622.1"/>
</dbReference>
<feature type="transmembrane region" description="Helical" evidence="6">
    <location>
        <begin position="101"/>
        <end position="119"/>
    </location>
</feature>
<evidence type="ECO:0000256" key="3">
    <source>
        <dbReference type="ARBA" id="ARBA00022692"/>
    </source>
</evidence>
<feature type="transmembrane region" description="Helical" evidence="6">
    <location>
        <begin position="72"/>
        <end position="95"/>
    </location>
</feature>
<feature type="domain" description="RDD" evidence="7">
    <location>
        <begin position="65"/>
        <end position="181"/>
    </location>
</feature>
<dbReference type="EMBL" id="CP046622">
    <property type="protein sequence ID" value="QGW80939.1"/>
    <property type="molecule type" value="Genomic_DNA"/>
</dbReference>
<proteinExistence type="predicted"/>
<organism evidence="8 9">
    <name type="scientific">Variovorax paradoxus</name>
    <dbReference type="NCBI Taxonomy" id="34073"/>
    <lineage>
        <taxon>Bacteria</taxon>
        <taxon>Pseudomonadati</taxon>
        <taxon>Pseudomonadota</taxon>
        <taxon>Betaproteobacteria</taxon>
        <taxon>Burkholderiales</taxon>
        <taxon>Comamonadaceae</taxon>
        <taxon>Variovorax</taxon>
    </lineage>
</organism>
<evidence type="ECO:0000256" key="4">
    <source>
        <dbReference type="ARBA" id="ARBA00022989"/>
    </source>
</evidence>
<dbReference type="InterPro" id="IPR051791">
    <property type="entry name" value="Pra-immunoreactive"/>
</dbReference>
<dbReference type="GO" id="GO:0005886">
    <property type="term" value="C:plasma membrane"/>
    <property type="evidence" value="ECO:0007669"/>
    <property type="project" value="UniProtKB-SubCell"/>
</dbReference>
<keyword evidence="2" id="KW-1003">Cell membrane</keyword>
<evidence type="ECO:0000256" key="1">
    <source>
        <dbReference type="ARBA" id="ARBA00004651"/>
    </source>
</evidence>
<dbReference type="Pfam" id="PF06271">
    <property type="entry name" value="RDD"/>
    <property type="match status" value="1"/>
</dbReference>
<protein>
    <recommendedName>
        <fullName evidence="7">RDD domain-containing protein</fullName>
    </recommendedName>
</protein>
<accession>A0A6I6H696</accession>
<reference evidence="8 9" key="1">
    <citation type="submission" date="2019-12" db="EMBL/GenBank/DDBJ databases">
        <title>Hybrid Genome Assemblies of two High G+C Isolates from Undergraduate Microbiology Courses.</title>
        <authorList>
            <person name="Ne Ville C.J."/>
            <person name="Enright D."/>
            <person name="Hernandez I."/>
            <person name="Dodsworth J."/>
            <person name="Orwin P.M."/>
        </authorList>
    </citation>
    <scope>NUCLEOTIDE SEQUENCE [LARGE SCALE GENOMIC DNA]</scope>
    <source>
        <strain evidence="8 9">CSUSB</strain>
    </source>
</reference>
<keyword evidence="4 6" id="KW-1133">Transmembrane helix</keyword>
<evidence type="ECO:0000256" key="5">
    <source>
        <dbReference type="ARBA" id="ARBA00023136"/>
    </source>
</evidence>
<dbReference type="Proteomes" id="UP000425817">
    <property type="component" value="Chromosome"/>
</dbReference>
<dbReference type="AlphaFoldDB" id="A0A6I6H696"/>
<evidence type="ECO:0000313" key="9">
    <source>
        <dbReference type="Proteomes" id="UP000425817"/>
    </source>
</evidence>
<evidence type="ECO:0000259" key="7">
    <source>
        <dbReference type="Pfam" id="PF06271"/>
    </source>
</evidence>
<comment type="subcellular location">
    <subcellularLocation>
        <location evidence="1">Cell membrane</location>
        <topology evidence="1">Multi-pass membrane protein</topology>
    </subcellularLocation>
</comment>
<evidence type="ECO:0000313" key="8">
    <source>
        <dbReference type="EMBL" id="QGW80939.1"/>
    </source>
</evidence>
<evidence type="ECO:0000256" key="2">
    <source>
        <dbReference type="ARBA" id="ARBA00022475"/>
    </source>
</evidence>
<keyword evidence="3 6" id="KW-0812">Transmembrane</keyword>
<name>A0A6I6H696_VARPD</name>
<keyword evidence="5 6" id="KW-0472">Membrane</keyword>
<sequence>MDAAYLRQHYDRLESDELIRLRSTDLTPEAKVVLEAELASRDVAHSFSTVPASASALRPLDQSLLAPLWRRFVAATLDYAGLFFVLFGVNFPIYLYTPKTFSDLVAYASIGVALTYLFFKDGLNGQSFGKRLLKIKVLERATGDSCSLPRSLVRNAFNGLGFIDWLFALGRENRRLGDHAAGTYVVNA</sequence>
<dbReference type="PANTHER" id="PTHR36115">
    <property type="entry name" value="PROLINE-RICH ANTIGEN HOMOLOG-RELATED"/>
    <property type="match status" value="1"/>
</dbReference>
<dbReference type="OrthoDB" id="5917479at2"/>
<evidence type="ECO:0000256" key="6">
    <source>
        <dbReference type="SAM" id="Phobius"/>
    </source>
</evidence>
<gene>
    <name evidence="8" type="ORF">GOQ09_04790</name>
</gene>
<dbReference type="InterPro" id="IPR010432">
    <property type="entry name" value="RDD"/>
</dbReference>